<name>A0A6L9SRC5_9BIFI</name>
<dbReference type="AlphaFoldDB" id="A0A6L9SRC5"/>
<evidence type="ECO:0000313" key="2">
    <source>
        <dbReference type="Proteomes" id="UP000483293"/>
    </source>
</evidence>
<evidence type="ECO:0000313" key="1">
    <source>
        <dbReference type="EMBL" id="NEG55116.1"/>
    </source>
</evidence>
<comment type="caution">
    <text evidence="1">The sequence shown here is derived from an EMBL/GenBank/DDBJ whole genome shotgun (WGS) entry which is preliminary data.</text>
</comment>
<accession>A0A6L9SRC5</accession>
<sequence>MGILSWLIRPPAGHDDSGTDGRNRESPVLTVLRAHNGGGTSDGTYEDFLDRPSVRKAMRDDAELRGYIPMDRSATLELADRFQDVYGERLRSICGYRDDADPFAVNQMMFETPWSKYDGTYLWVGTDGNTYRTYQERGRIDPVESVDDEDAVAYDLVRAIVNERAYRIMSAKPHEPWTHREWLIRLCALQEALMACFGDAWRDRLAEEDERLLRHY</sequence>
<dbReference type="Proteomes" id="UP000483293">
    <property type="component" value="Unassembled WGS sequence"/>
</dbReference>
<reference evidence="1 2" key="1">
    <citation type="submission" date="2019-10" db="EMBL/GenBank/DDBJ databases">
        <title>Bifidobacterium from non-human primates.</title>
        <authorList>
            <person name="Modesto M."/>
        </authorList>
    </citation>
    <scope>NUCLEOTIDE SEQUENCE [LARGE SCALE GENOMIC DNA]</scope>
    <source>
        <strain evidence="1 2">SMA15</strain>
    </source>
</reference>
<keyword evidence="2" id="KW-1185">Reference proteome</keyword>
<gene>
    <name evidence="1" type="ORF">GFD21_04885</name>
</gene>
<protein>
    <submittedName>
        <fullName evidence="1">Uncharacterized protein</fullName>
    </submittedName>
</protein>
<dbReference type="RefSeq" id="WP_163196827.1">
    <property type="nucleotide sequence ID" value="NZ_WHZV01000003.1"/>
</dbReference>
<dbReference type="EMBL" id="WHZV01000003">
    <property type="protein sequence ID" value="NEG55116.1"/>
    <property type="molecule type" value="Genomic_DNA"/>
</dbReference>
<proteinExistence type="predicted"/>
<organism evidence="1 2">
    <name type="scientific">Bifidobacterium platyrrhinorum</name>
    <dbReference type="NCBI Taxonomy" id="2661628"/>
    <lineage>
        <taxon>Bacteria</taxon>
        <taxon>Bacillati</taxon>
        <taxon>Actinomycetota</taxon>
        <taxon>Actinomycetes</taxon>
        <taxon>Bifidobacteriales</taxon>
        <taxon>Bifidobacteriaceae</taxon>
        <taxon>Bifidobacterium</taxon>
    </lineage>
</organism>